<dbReference type="InterPro" id="IPR013216">
    <property type="entry name" value="Methyltransf_11"/>
</dbReference>
<reference evidence="2" key="1">
    <citation type="submission" date="2017-05" db="EMBL/GenBank/DDBJ databases">
        <authorList>
            <person name="Giani T."/>
            <person name="Arena F."/>
            <person name="Pollini S."/>
            <person name="Di Pilato V."/>
            <person name="D'Andrea M.M."/>
            <person name="Henrici De Angelis L."/>
            <person name="Bassetti M."/>
            <person name="Rossolini G.M."/>
        </authorList>
    </citation>
    <scope>NUCLEOTIDE SEQUENCE [LARGE SCALE GENOMIC DNA]</scope>
    <source>
        <strain evidence="2">S567_C10_BS</strain>
    </source>
</reference>
<organism evidence="1 2">
    <name type="scientific">Pseudomonas aeruginosa</name>
    <dbReference type="NCBI Taxonomy" id="287"/>
    <lineage>
        <taxon>Bacteria</taxon>
        <taxon>Pseudomonadati</taxon>
        <taxon>Pseudomonadota</taxon>
        <taxon>Gammaproteobacteria</taxon>
        <taxon>Pseudomonadales</taxon>
        <taxon>Pseudomonadaceae</taxon>
        <taxon>Pseudomonas</taxon>
    </lineage>
</organism>
<comment type="caution">
    <text evidence="1">The sequence shown here is derived from an EMBL/GenBank/DDBJ whole genome shotgun (WGS) entry which is preliminary data.</text>
</comment>
<dbReference type="RefSeq" id="WP_003120198.1">
    <property type="nucleotide sequence ID" value="NZ_AP014651.1"/>
</dbReference>
<name>A0A0C6F0A3_PSEAI</name>
<dbReference type="GO" id="GO:0008757">
    <property type="term" value="F:S-adenosylmethionine-dependent methyltransferase activity"/>
    <property type="evidence" value="ECO:0007669"/>
    <property type="project" value="InterPro"/>
</dbReference>
<dbReference type="Proteomes" id="UP000194857">
    <property type="component" value="Unassembled WGS sequence"/>
</dbReference>
<dbReference type="AlphaFoldDB" id="A0A0C6F0A3"/>
<proteinExistence type="predicted"/>
<sequence length="173" mass="19356">MWFLGKMGFTYGSSHYRYEGFEGKVLEVGSGPIGFFEKVEGVTVTAQDSLMGLYAENLPFSILGERGSSCYIRDGVADIESAFDFVVCSNVLDHTADWIQFLIDCVGRLRTGGELLLVTDSRGVPAIGHTQIFSHDQLVRVLELLGAKQFKVKAVEREDGVHCDYRHYFRVVF</sequence>
<accession>A0A0C6F0A3</accession>
<dbReference type="Pfam" id="PF08241">
    <property type="entry name" value="Methyltransf_11"/>
    <property type="match status" value="1"/>
</dbReference>
<gene>
    <name evidence="1" type="ORF">CAZ10_34995</name>
</gene>
<dbReference type="SUPFAM" id="SSF53335">
    <property type="entry name" value="S-adenosyl-L-methionine-dependent methyltransferases"/>
    <property type="match status" value="1"/>
</dbReference>
<dbReference type="InterPro" id="IPR029063">
    <property type="entry name" value="SAM-dependent_MTases_sf"/>
</dbReference>
<evidence type="ECO:0000313" key="2">
    <source>
        <dbReference type="Proteomes" id="UP000194857"/>
    </source>
</evidence>
<protein>
    <submittedName>
        <fullName evidence="1">Uncharacterized protein</fullName>
    </submittedName>
</protein>
<evidence type="ECO:0000313" key="1">
    <source>
        <dbReference type="EMBL" id="OTI55057.1"/>
    </source>
</evidence>
<dbReference type="EMBL" id="NFFZ01000033">
    <property type="protein sequence ID" value="OTI55057.1"/>
    <property type="molecule type" value="Genomic_DNA"/>
</dbReference>
<dbReference type="Gene3D" id="3.40.50.150">
    <property type="entry name" value="Vaccinia Virus protein VP39"/>
    <property type="match status" value="1"/>
</dbReference>